<evidence type="ECO:0008006" key="4">
    <source>
        <dbReference type="Google" id="ProtNLM"/>
    </source>
</evidence>
<keyword evidence="1" id="KW-0812">Transmembrane</keyword>
<dbReference type="PANTHER" id="PTHR33116:SF75">
    <property type="entry name" value="RIBONUCLEASE H PROTEIN"/>
    <property type="match status" value="1"/>
</dbReference>
<sequence>MIRGVNFGQREDEVIHIQFADDTILFLEPKVYHLINLRKLLRFFEMVSGLKVNFSKSCIAKVGKKVRVDTRWDRALRCKIVSFPIVYLGLPLCGNPNLKSFWNPVVEKIERRLAPWKVRFLTKCGRLVLIKAVFLSIPMFYMSVLRMPIGVTLKIEKLQRKFFWGDGIEKRKIHTINWAMASYFVKAVGSLYEKNDLTSKLLHDGFMVVLGRGDRIDFWTDVRWDSSLVKEYFPRIFTLSKKVHKFSDEKWVIPPFGALKFNIDGSARGKPVSVEIRGVLRDSSGRVLGLFSSYVRILESNTTEILAIHKACSLCASSSNLCDKSHLLSMKGLSVIFNPRSTNSFVDNLAKLGSSLKEDKLEWEL</sequence>
<dbReference type="AlphaFoldDB" id="A0AAD9X0X1"/>
<accession>A0AAD9X0X1</accession>
<keyword evidence="3" id="KW-1185">Reference proteome</keyword>
<reference evidence="2" key="1">
    <citation type="journal article" date="2023" name="Plant J.">
        <title>Genome sequences and population genomics provide insights into the demographic history, inbreeding, and mutation load of two 'living fossil' tree species of Dipteronia.</title>
        <authorList>
            <person name="Feng Y."/>
            <person name="Comes H.P."/>
            <person name="Chen J."/>
            <person name="Zhu S."/>
            <person name="Lu R."/>
            <person name="Zhang X."/>
            <person name="Li P."/>
            <person name="Qiu J."/>
            <person name="Olsen K.M."/>
            <person name="Qiu Y."/>
        </authorList>
    </citation>
    <scope>NUCLEOTIDE SEQUENCE</scope>
    <source>
        <strain evidence="2">KIB01</strain>
    </source>
</reference>
<dbReference type="PANTHER" id="PTHR33116">
    <property type="entry name" value="REVERSE TRANSCRIPTASE ZINC-BINDING DOMAIN-CONTAINING PROTEIN-RELATED-RELATED"/>
    <property type="match status" value="1"/>
</dbReference>
<evidence type="ECO:0000313" key="2">
    <source>
        <dbReference type="EMBL" id="KAK2649652.1"/>
    </source>
</evidence>
<dbReference type="EMBL" id="JANJYI010000005">
    <property type="protein sequence ID" value="KAK2649652.1"/>
    <property type="molecule type" value="Genomic_DNA"/>
</dbReference>
<name>A0AAD9X0X1_9ROSI</name>
<keyword evidence="1" id="KW-0472">Membrane</keyword>
<evidence type="ECO:0000313" key="3">
    <source>
        <dbReference type="Proteomes" id="UP001280121"/>
    </source>
</evidence>
<organism evidence="2 3">
    <name type="scientific">Dipteronia dyeriana</name>
    <dbReference type="NCBI Taxonomy" id="168575"/>
    <lineage>
        <taxon>Eukaryota</taxon>
        <taxon>Viridiplantae</taxon>
        <taxon>Streptophyta</taxon>
        <taxon>Embryophyta</taxon>
        <taxon>Tracheophyta</taxon>
        <taxon>Spermatophyta</taxon>
        <taxon>Magnoliopsida</taxon>
        <taxon>eudicotyledons</taxon>
        <taxon>Gunneridae</taxon>
        <taxon>Pentapetalae</taxon>
        <taxon>rosids</taxon>
        <taxon>malvids</taxon>
        <taxon>Sapindales</taxon>
        <taxon>Sapindaceae</taxon>
        <taxon>Hippocastanoideae</taxon>
        <taxon>Acereae</taxon>
        <taxon>Dipteronia</taxon>
    </lineage>
</organism>
<evidence type="ECO:0000256" key="1">
    <source>
        <dbReference type="SAM" id="Phobius"/>
    </source>
</evidence>
<comment type="caution">
    <text evidence="2">The sequence shown here is derived from an EMBL/GenBank/DDBJ whole genome shotgun (WGS) entry which is preliminary data.</text>
</comment>
<dbReference type="Proteomes" id="UP001280121">
    <property type="component" value="Unassembled WGS sequence"/>
</dbReference>
<feature type="transmembrane region" description="Helical" evidence="1">
    <location>
        <begin position="127"/>
        <end position="149"/>
    </location>
</feature>
<protein>
    <recommendedName>
        <fullName evidence="4">Reverse transcriptase domain-containing protein</fullName>
    </recommendedName>
</protein>
<proteinExistence type="predicted"/>
<keyword evidence="1" id="KW-1133">Transmembrane helix</keyword>
<gene>
    <name evidence="2" type="ORF">Ddye_017141</name>
</gene>